<feature type="domain" description="WKF" evidence="2">
    <location>
        <begin position="96"/>
        <end position="155"/>
    </location>
</feature>
<comment type="caution">
    <text evidence="3">The sequence shown here is derived from an EMBL/GenBank/DDBJ whole genome shotgun (WGS) entry which is preliminary data.</text>
</comment>
<dbReference type="PANTHER" id="PTHR22306">
    <property type="entry name" value="CHROMOSOME 7 OPEN READING FRAME 50"/>
    <property type="match status" value="1"/>
</dbReference>
<proteinExistence type="predicted"/>
<dbReference type="Pfam" id="PF10180">
    <property type="entry name" value="WKF"/>
    <property type="match status" value="1"/>
</dbReference>
<reference evidence="3" key="1">
    <citation type="submission" date="2024-06" db="EMBL/GenBank/DDBJ databases">
        <authorList>
            <person name="Liu X."/>
            <person name="Lenzi L."/>
            <person name="Haldenby T S."/>
            <person name="Uol C."/>
        </authorList>
    </citation>
    <scope>NUCLEOTIDE SEQUENCE</scope>
</reference>
<dbReference type="Proteomes" id="UP001497525">
    <property type="component" value="Unassembled WGS sequence"/>
</dbReference>
<evidence type="ECO:0000313" key="3">
    <source>
        <dbReference type="EMBL" id="CAL5130758.1"/>
    </source>
</evidence>
<evidence type="ECO:0000313" key="4">
    <source>
        <dbReference type="Proteomes" id="UP001497525"/>
    </source>
</evidence>
<feature type="region of interest" description="Disordered" evidence="1">
    <location>
        <begin position="161"/>
        <end position="192"/>
    </location>
</feature>
<feature type="compositionally biased region" description="Basic and acidic residues" evidence="1">
    <location>
        <begin position="170"/>
        <end position="187"/>
    </location>
</feature>
<dbReference type="EMBL" id="CAXLJL010000072">
    <property type="protein sequence ID" value="CAL5130758.1"/>
    <property type="molecule type" value="Genomic_DNA"/>
</dbReference>
<sequence length="209" mass="24487">MLTSSGYLLLYHLYFKDSHTLLKKISSKDAWALQSSDNDAHKVATAGRRSLNFTKRTRWKKRRAKKIHGRKEREAIKQAALESNTGSTHQRKALGYLHQWYANREDWKFRKIQQAWLIKHALDTKLVDSDDFRIFIRYAKKIVGRARETLSGICDEAIEQFQNSDQSGPDENRETEENMNASDRESRAVSFKRASRIKKLLSKTEQKER</sequence>
<protein>
    <recommendedName>
        <fullName evidence="2">WKF domain-containing protein</fullName>
    </recommendedName>
</protein>
<dbReference type="AlphaFoldDB" id="A0AAV2T2V1"/>
<evidence type="ECO:0000259" key="2">
    <source>
        <dbReference type="Pfam" id="PF10180"/>
    </source>
</evidence>
<dbReference type="PANTHER" id="PTHR22306:SF2">
    <property type="entry name" value="CHROMOSOME 7 OPEN READING FRAME 50"/>
    <property type="match status" value="1"/>
</dbReference>
<name>A0AAV2T2V1_CALDB</name>
<gene>
    <name evidence="3" type="ORF">CDAUBV1_LOCUS2919</name>
</gene>
<organism evidence="3 4">
    <name type="scientific">Calicophoron daubneyi</name>
    <name type="common">Rumen fluke</name>
    <name type="synonym">Paramphistomum daubneyi</name>
    <dbReference type="NCBI Taxonomy" id="300641"/>
    <lineage>
        <taxon>Eukaryota</taxon>
        <taxon>Metazoa</taxon>
        <taxon>Spiralia</taxon>
        <taxon>Lophotrochozoa</taxon>
        <taxon>Platyhelminthes</taxon>
        <taxon>Trematoda</taxon>
        <taxon>Digenea</taxon>
        <taxon>Plagiorchiida</taxon>
        <taxon>Pronocephalata</taxon>
        <taxon>Paramphistomoidea</taxon>
        <taxon>Paramphistomidae</taxon>
        <taxon>Calicophoron</taxon>
    </lineage>
</organism>
<accession>A0AAV2T2V1</accession>
<dbReference type="InterPro" id="IPR019327">
    <property type="entry name" value="WKF"/>
</dbReference>
<evidence type="ECO:0000256" key="1">
    <source>
        <dbReference type="SAM" id="MobiDB-lite"/>
    </source>
</evidence>